<sequence length="112" mass="12819">MKNIQIIDGAANATFSLFQVTDDEFLALFPSGSEMQIVEDVFERLGQEEASRVIGPMWSRPILKRDVVGIHGTLFYDSDHRRDYFPASGREIDWPEESLNPAQRAHFSSMRE</sequence>
<organism evidence="1 2">
    <name type="scientific">Novosphingobium pentaromativorans</name>
    <dbReference type="NCBI Taxonomy" id="205844"/>
    <lineage>
        <taxon>Bacteria</taxon>
        <taxon>Pseudomonadati</taxon>
        <taxon>Pseudomonadota</taxon>
        <taxon>Alphaproteobacteria</taxon>
        <taxon>Sphingomonadales</taxon>
        <taxon>Sphingomonadaceae</taxon>
        <taxon>Novosphingobium</taxon>
    </lineage>
</organism>
<dbReference type="AlphaFoldDB" id="A0A2W5Q8U1"/>
<name>A0A2W5Q8U1_9SPHN</name>
<gene>
    <name evidence="1" type="ORF">DI555_21110</name>
</gene>
<proteinExistence type="predicted"/>
<dbReference type="Proteomes" id="UP000249082">
    <property type="component" value="Unassembled WGS sequence"/>
</dbReference>
<protein>
    <submittedName>
        <fullName evidence="1">Uncharacterized protein</fullName>
    </submittedName>
</protein>
<accession>A0A2W5Q8U1</accession>
<evidence type="ECO:0000313" key="1">
    <source>
        <dbReference type="EMBL" id="PZQ51153.1"/>
    </source>
</evidence>
<reference evidence="1 2" key="1">
    <citation type="submission" date="2017-08" db="EMBL/GenBank/DDBJ databases">
        <title>Infants hospitalized years apart are colonized by the same room-sourced microbial strains.</title>
        <authorList>
            <person name="Brooks B."/>
            <person name="Olm M.R."/>
            <person name="Firek B.A."/>
            <person name="Baker R."/>
            <person name="Thomas B.C."/>
            <person name="Morowitz M.J."/>
            <person name="Banfield J.F."/>
        </authorList>
    </citation>
    <scope>NUCLEOTIDE SEQUENCE [LARGE SCALE GENOMIC DNA]</scope>
    <source>
        <strain evidence="1">S2_005_002_R2_33</strain>
    </source>
</reference>
<dbReference type="EMBL" id="QFPX01000026">
    <property type="protein sequence ID" value="PZQ51153.1"/>
    <property type="molecule type" value="Genomic_DNA"/>
</dbReference>
<evidence type="ECO:0000313" key="2">
    <source>
        <dbReference type="Proteomes" id="UP000249082"/>
    </source>
</evidence>
<comment type="caution">
    <text evidence="1">The sequence shown here is derived from an EMBL/GenBank/DDBJ whole genome shotgun (WGS) entry which is preliminary data.</text>
</comment>